<keyword evidence="4" id="KW-0378">Hydrolase</keyword>
<dbReference type="GO" id="GO:0016020">
    <property type="term" value="C:membrane"/>
    <property type="evidence" value="ECO:0007669"/>
    <property type="project" value="TreeGrafter"/>
</dbReference>
<feature type="active site" description="Proton donor" evidence="6">
    <location>
        <position position="284"/>
    </location>
</feature>
<feature type="domain" description="Glycoside hydrolase family 20 catalytic" evidence="7">
    <location>
        <begin position="255"/>
        <end position="306"/>
    </location>
</feature>
<dbReference type="EC" id="3.2.1.52" evidence="3"/>
<reference evidence="9" key="2">
    <citation type="submission" date="2021-04" db="EMBL/GenBank/DDBJ databases">
        <authorList>
            <person name="Gilroy R."/>
        </authorList>
    </citation>
    <scope>NUCLEOTIDE SEQUENCE</scope>
    <source>
        <strain evidence="9">ChiHjej12B11-9795</strain>
    </source>
</reference>
<feature type="domain" description="Glycoside hydrolase family 20 catalytic" evidence="7">
    <location>
        <begin position="145"/>
        <end position="246"/>
    </location>
</feature>
<dbReference type="GO" id="GO:0005975">
    <property type="term" value="P:carbohydrate metabolic process"/>
    <property type="evidence" value="ECO:0007669"/>
    <property type="project" value="InterPro"/>
</dbReference>
<dbReference type="InterPro" id="IPR015882">
    <property type="entry name" value="HEX_bac_N"/>
</dbReference>
<evidence type="ECO:0000256" key="2">
    <source>
        <dbReference type="ARBA" id="ARBA00006285"/>
    </source>
</evidence>
<dbReference type="EMBL" id="DWZI01000043">
    <property type="protein sequence ID" value="HJA86259.1"/>
    <property type="molecule type" value="Genomic_DNA"/>
</dbReference>
<dbReference type="GO" id="GO:0004563">
    <property type="term" value="F:beta-N-acetylhexosaminidase activity"/>
    <property type="evidence" value="ECO:0007669"/>
    <property type="project" value="UniProtKB-EC"/>
</dbReference>
<dbReference type="SUPFAM" id="SSF51445">
    <property type="entry name" value="(Trans)glycosidases"/>
    <property type="match status" value="1"/>
</dbReference>
<sequence length="678" mass="78891">MRSLRPARLIQCLIVATLLGHDLNCQGQNNSILLPRPQQINYTDDSLKLTDSPDIYPGNYYERWINKTADTLRSPYRIRLSQHLPQIPLNQEEAYRIEITRQHIFVEAVTTTGVYRAMQTLEQLSRKKEGSLVFPTCQITDWPAFRIRGFMQDVGRTYMSIEELEQEIELLSRFKINVFHWHLTENQAWRLESKLYPDLNADKNMTRMPGKYYTLQEAKKLVEFCRQHHVMLIPEIDMPGHSAAFERTFGTDMQSAEGMKILKNILDEVCETFDVPYIHIGTDEVQFTNSSFVPEMVAYLRSKGKKVISWNPGWKYRPGEIDMTQLWSFRGKAQQGIPAIDCRFHYINHFDLFADIITLYNSRIYDCTEGNESIAGSILAVWNDRYIDNEKQIVRENNFYANMLAIAERSWLGGGYGYFNGKYTMLRDSTPKANLEFADFERRLLWHKRHTLSQVPIPYVKQTQVRWRITDPFPNGGDLQKAFPPETNSDTVYIYNGQTYKTHTARGAGIYLRHVWGDLVPGFYEHPQEMHTAYATTWVFSPQEQEAGLLLEFQNYSRSESDLPPLPGTWDYKGSRAWLNDKEILPPVWENTHRQRSSEIPLGNENCVSRPPLPVKLHKGWNKLLLKLPVGKFQIPETRLVKWMFTAVFVTPDGKEALENIIYAPDKYDTTSNKIPIK</sequence>
<evidence type="ECO:0000256" key="4">
    <source>
        <dbReference type="ARBA" id="ARBA00022801"/>
    </source>
</evidence>
<evidence type="ECO:0000313" key="10">
    <source>
        <dbReference type="Proteomes" id="UP000823862"/>
    </source>
</evidence>
<dbReference type="Gene3D" id="3.20.20.80">
    <property type="entry name" value="Glycosidases"/>
    <property type="match status" value="1"/>
</dbReference>
<dbReference type="PRINTS" id="PR00738">
    <property type="entry name" value="GLHYDRLASE20"/>
</dbReference>
<evidence type="ECO:0000256" key="6">
    <source>
        <dbReference type="PIRSR" id="PIRSR625705-1"/>
    </source>
</evidence>
<dbReference type="InterPro" id="IPR029018">
    <property type="entry name" value="Hex-like_dom2"/>
</dbReference>
<proteinExistence type="inferred from homology"/>
<accession>A0A9D2HVX2</accession>
<dbReference type="PANTHER" id="PTHR22600">
    <property type="entry name" value="BETA-HEXOSAMINIDASE"/>
    <property type="match status" value="1"/>
</dbReference>
<evidence type="ECO:0000256" key="5">
    <source>
        <dbReference type="ARBA" id="ARBA00023295"/>
    </source>
</evidence>
<name>A0A9D2HVX2_9BACE</name>
<comment type="catalytic activity">
    <reaction evidence="1">
        <text>Hydrolysis of terminal non-reducing N-acetyl-D-hexosamine residues in N-acetyl-beta-D-hexosaminides.</text>
        <dbReference type="EC" id="3.2.1.52"/>
    </reaction>
</comment>
<comment type="similarity">
    <text evidence="2">Belongs to the glycosyl hydrolase 20 family.</text>
</comment>
<dbReference type="PANTHER" id="PTHR22600:SF57">
    <property type="entry name" value="BETA-N-ACETYLHEXOSAMINIDASE"/>
    <property type="match status" value="1"/>
</dbReference>
<evidence type="ECO:0000259" key="8">
    <source>
        <dbReference type="Pfam" id="PF02838"/>
    </source>
</evidence>
<dbReference type="SUPFAM" id="SSF55545">
    <property type="entry name" value="beta-N-acetylhexosaminidase-like domain"/>
    <property type="match status" value="1"/>
</dbReference>
<evidence type="ECO:0000259" key="7">
    <source>
        <dbReference type="Pfam" id="PF00728"/>
    </source>
</evidence>
<dbReference type="Gene3D" id="3.30.379.10">
    <property type="entry name" value="Chitobiase/beta-hexosaminidase domain 2-like"/>
    <property type="match status" value="1"/>
</dbReference>
<comment type="caution">
    <text evidence="9">The sequence shown here is derived from an EMBL/GenBank/DDBJ whole genome shotgun (WGS) entry which is preliminary data.</text>
</comment>
<protein>
    <recommendedName>
        <fullName evidence="3">beta-N-acetylhexosaminidase</fullName>
        <ecNumber evidence="3">3.2.1.52</ecNumber>
    </recommendedName>
</protein>
<keyword evidence="5" id="KW-0326">Glycosidase</keyword>
<gene>
    <name evidence="9" type="ORF">H9950_08760</name>
</gene>
<dbReference type="Proteomes" id="UP000823862">
    <property type="component" value="Unassembled WGS sequence"/>
</dbReference>
<dbReference type="Pfam" id="PF00728">
    <property type="entry name" value="Glyco_hydro_20"/>
    <property type="match status" value="2"/>
</dbReference>
<feature type="domain" description="Beta-hexosaminidase bacterial type N-terminal" evidence="8">
    <location>
        <begin position="33"/>
        <end position="142"/>
    </location>
</feature>
<evidence type="ECO:0000256" key="1">
    <source>
        <dbReference type="ARBA" id="ARBA00001231"/>
    </source>
</evidence>
<dbReference type="InterPro" id="IPR017853">
    <property type="entry name" value="GH"/>
</dbReference>
<dbReference type="InterPro" id="IPR015883">
    <property type="entry name" value="Glyco_hydro_20_cat"/>
</dbReference>
<dbReference type="AlphaFoldDB" id="A0A9D2HVX2"/>
<evidence type="ECO:0000256" key="3">
    <source>
        <dbReference type="ARBA" id="ARBA00012663"/>
    </source>
</evidence>
<dbReference type="GO" id="GO:0030203">
    <property type="term" value="P:glycosaminoglycan metabolic process"/>
    <property type="evidence" value="ECO:0007669"/>
    <property type="project" value="TreeGrafter"/>
</dbReference>
<dbReference type="InterPro" id="IPR025705">
    <property type="entry name" value="Beta_hexosaminidase_sua/sub"/>
</dbReference>
<dbReference type="Pfam" id="PF02838">
    <property type="entry name" value="Glyco_hydro_20b"/>
    <property type="match status" value="1"/>
</dbReference>
<reference evidence="9" key="1">
    <citation type="journal article" date="2021" name="PeerJ">
        <title>Extensive microbial diversity within the chicken gut microbiome revealed by metagenomics and culture.</title>
        <authorList>
            <person name="Gilroy R."/>
            <person name="Ravi A."/>
            <person name="Getino M."/>
            <person name="Pursley I."/>
            <person name="Horton D.L."/>
            <person name="Alikhan N.F."/>
            <person name="Baker D."/>
            <person name="Gharbi K."/>
            <person name="Hall N."/>
            <person name="Watson M."/>
            <person name="Adriaenssens E.M."/>
            <person name="Foster-Nyarko E."/>
            <person name="Jarju S."/>
            <person name="Secka A."/>
            <person name="Antonio M."/>
            <person name="Oren A."/>
            <person name="Chaudhuri R.R."/>
            <person name="La Ragione R."/>
            <person name="Hildebrand F."/>
            <person name="Pallen M.J."/>
        </authorList>
    </citation>
    <scope>NUCLEOTIDE SEQUENCE</scope>
    <source>
        <strain evidence="9">ChiHjej12B11-9795</strain>
    </source>
</reference>
<evidence type="ECO:0000313" key="9">
    <source>
        <dbReference type="EMBL" id="HJA86259.1"/>
    </source>
</evidence>
<organism evidence="9 10">
    <name type="scientific">Candidatus Bacteroides avicola</name>
    <dbReference type="NCBI Taxonomy" id="2838468"/>
    <lineage>
        <taxon>Bacteria</taxon>
        <taxon>Pseudomonadati</taxon>
        <taxon>Bacteroidota</taxon>
        <taxon>Bacteroidia</taxon>
        <taxon>Bacteroidales</taxon>
        <taxon>Bacteroidaceae</taxon>
        <taxon>Bacteroides</taxon>
    </lineage>
</organism>